<evidence type="ECO:0000313" key="1">
    <source>
        <dbReference type="EMBL" id="KAF7549081.1"/>
    </source>
</evidence>
<organism evidence="1 2">
    <name type="scientific">Cylindrodendrum hubeiense</name>
    <dbReference type="NCBI Taxonomy" id="595255"/>
    <lineage>
        <taxon>Eukaryota</taxon>
        <taxon>Fungi</taxon>
        <taxon>Dikarya</taxon>
        <taxon>Ascomycota</taxon>
        <taxon>Pezizomycotina</taxon>
        <taxon>Sordariomycetes</taxon>
        <taxon>Hypocreomycetidae</taxon>
        <taxon>Hypocreales</taxon>
        <taxon>Nectriaceae</taxon>
        <taxon>Cylindrodendrum</taxon>
    </lineage>
</organism>
<comment type="caution">
    <text evidence="1">The sequence shown here is derived from an EMBL/GenBank/DDBJ whole genome shotgun (WGS) entry which is preliminary data.</text>
</comment>
<reference evidence="1" key="1">
    <citation type="submission" date="2020-03" db="EMBL/GenBank/DDBJ databases">
        <title>Draft Genome Sequence of Cylindrodendrum hubeiense.</title>
        <authorList>
            <person name="Buettner E."/>
            <person name="Kellner H."/>
        </authorList>
    </citation>
    <scope>NUCLEOTIDE SEQUENCE</scope>
    <source>
        <strain evidence="1">IHI 201604</strain>
    </source>
</reference>
<protein>
    <submittedName>
        <fullName evidence="1">Uncharacterized protein</fullName>
    </submittedName>
</protein>
<dbReference type="EMBL" id="JAANBB010000131">
    <property type="protein sequence ID" value="KAF7549081.1"/>
    <property type="molecule type" value="Genomic_DNA"/>
</dbReference>
<gene>
    <name evidence="1" type="ORF">G7Z17_g6631</name>
</gene>
<sequence>MLLHPVALVADRHGPGSGHPWSPDPLVLALDSSIHTDPIPQGTNHSLPPSELRYSVNSEQSRAVEYALTINHPRPLSSPPSPIVCSPALSSIVLPCSLPLQRISARNVV</sequence>
<keyword evidence="2" id="KW-1185">Reference proteome</keyword>
<dbReference type="Proteomes" id="UP000722485">
    <property type="component" value="Unassembled WGS sequence"/>
</dbReference>
<evidence type="ECO:0000313" key="2">
    <source>
        <dbReference type="Proteomes" id="UP000722485"/>
    </source>
</evidence>
<accession>A0A9P5LGK8</accession>
<dbReference type="AlphaFoldDB" id="A0A9P5LGK8"/>
<name>A0A9P5LGK8_9HYPO</name>
<proteinExistence type="predicted"/>